<feature type="active site" evidence="6">
    <location>
        <position position="350"/>
    </location>
</feature>
<gene>
    <name evidence="7" type="ORF">B0F88_102170</name>
</gene>
<keyword evidence="8" id="KW-1185">Reference proteome</keyword>
<accession>A0A2S6H6X5</accession>
<dbReference type="PIRSF" id="PIRSF003085">
    <property type="entry name" value="CMAS"/>
    <property type="match status" value="1"/>
</dbReference>
<dbReference type="InterPro" id="IPR003333">
    <property type="entry name" value="CMAS"/>
</dbReference>
<comment type="similarity">
    <text evidence="1">Belongs to the CFA/CMAS family.</text>
</comment>
<dbReference type="GO" id="GO:0008168">
    <property type="term" value="F:methyltransferase activity"/>
    <property type="evidence" value="ECO:0007669"/>
    <property type="project" value="UniProtKB-KW"/>
</dbReference>
<evidence type="ECO:0000313" key="7">
    <source>
        <dbReference type="EMBL" id="PPK73191.1"/>
    </source>
</evidence>
<dbReference type="InterPro" id="IPR050723">
    <property type="entry name" value="CFA/CMAS"/>
</dbReference>
<keyword evidence="4" id="KW-0949">S-adenosyl-L-methionine</keyword>
<protein>
    <submittedName>
        <fullName evidence="7">Cyclopropane-fatty-acyl-phospholipid synthase</fullName>
    </submittedName>
</protein>
<dbReference type="SUPFAM" id="SSF53335">
    <property type="entry name" value="S-adenosyl-L-methionine-dependent methyltransferases"/>
    <property type="match status" value="1"/>
</dbReference>
<reference evidence="7 8" key="1">
    <citation type="submission" date="2018-02" db="EMBL/GenBank/DDBJ databases">
        <title>Subsurface microbial communities from deep shales in Ohio and West Virginia, USA.</title>
        <authorList>
            <person name="Wrighton K."/>
        </authorList>
    </citation>
    <scope>NUCLEOTIDE SEQUENCE [LARGE SCALE GENOMIC DNA]</scope>
    <source>
        <strain evidence="7 8">OWC-G53F</strain>
    </source>
</reference>
<sequence length="379" mass="43625">MSNSIDNKYNKFRLKLEKLLEGSNITFNGDNPWDIRVYNADLYERVLTQGSVGMGEAYMDGWWDSGQLDELFCKICLAQIKKKVSLNPHVIKKSLLAYFSNQQSKHLTSDIIKHHYDIGNDLYSAMLDKSLAYSCGYWRKANTLDQAQQHKFDLICRKLNLQPGQKILDMGCGWGGFMKYAAEHYRVSCVGITLSEEQYALSQSLCADLPVEIRLTDYRNLNETFDHIVSIGMFEHVGYKNYAHYMKVARKCLNDDGLFLLHTIGGNRSVITVDPWMEKYIFPGGMLPSIKQIAKATEDKFIIEDLHNFGADYDKTLMCWFDNFDAGWSGIAANYDERFYRMWKYYLLSCAGAFRSRENQLWQIVLSKNGVPGGYVSVR</sequence>
<proteinExistence type="inferred from homology"/>
<evidence type="ECO:0000256" key="1">
    <source>
        <dbReference type="ARBA" id="ARBA00010815"/>
    </source>
</evidence>
<evidence type="ECO:0000256" key="5">
    <source>
        <dbReference type="ARBA" id="ARBA00023098"/>
    </source>
</evidence>
<dbReference type="PANTHER" id="PTHR43667:SF1">
    <property type="entry name" value="CYCLOPROPANE-FATTY-ACYL-PHOSPHOLIPID SYNTHASE"/>
    <property type="match status" value="1"/>
</dbReference>
<dbReference type="GO" id="GO:0032259">
    <property type="term" value="P:methylation"/>
    <property type="evidence" value="ECO:0007669"/>
    <property type="project" value="UniProtKB-KW"/>
</dbReference>
<dbReference type="EMBL" id="PTIY01000002">
    <property type="protein sequence ID" value="PPK73191.1"/>
    <property type="molecule type" value="Genomic_DNA"/>
</dbReference>
<evidence type="ECO:0000313" key="8">
    <source>
        <dbReference type="Proteomes" id="UP000238071"/>
    </source>
</evidence>
<dbReference type="CDD" id="cd02440">
    <property type="entry name" value="AdoMet_MTases"/>
    <property type="match status" value="1"/>
</dbReference>
<name>A0A2S6H6X5_9GAMM</name>
<dbReference type="OrthoDB" id="9782855at2"/>
<evidence type="ECO:0000256" key="6">
    <source>
        <dbReference type="PIRSR" id="PIRSR003085-1"/>
    </source>
</evidence>
<dbReference type="Gene3D" id="3.40.50.150">
    <property type="entry name" value="Vaccinia Virus protein VP39"/>
    <property type="match status" value="1"/>
</dbReference>
<keyword evidence="3" id="KW-0808">Transferase</keyword>
<evidence type="ECO:0000256" key="2">
    <source>
        <dbReference type="ARBA" id="ARBA00022603"/>
    </source>
</evidence>
<dbReference type="PANTHER" id="PTHR43667">
    <property type="entry name" value="CYCLOPROPANE-FATTY-ACYL-PHOSPHOLIPID SYNTHASE"/>
    <property type="match status" value="1"/>
</dbReference>
<dbReference type="Proteomes" id="UP000238071">
    <property type="component" value="Unassembled WGS sequence"/>
</dbReference>
<comment type="caution">
    <text evidence="7">The sequence shown here is derived from an EMBL/GenBank/DDBJ whole genome shotgun (WGS) entry which is preliminary data.</text>
</comment>
<dbReference type="AlphaFoldDB" id="A0A2S6H6X5"/>
<organism evidence="7 8">
    <name type="scientific">Methylobacter tundripaludum</name>
    <dbReference type="NCBI Taxonomy" id="173365"/>
    <lineage>
        <taxon>Bacteria</taxon>
        <taxon>Pseudomonadati</taxon>
        <taxon>Pseudomonadota</taxon>
        <taxon>Gammaproteobacteria</taxon>
        <taxon>Methylococcales</taxon>
        <taxon>Methylococcaceae</taxon>
        <taxon>Methylobacter</taxon>
    </lineage>
</organism>
<dbReference type="NCBIfam" id="NF008686">
    <property type="entry name" value="PRK11705.1"/>
    <property type="match status" value="1"/>
</dbReference>
<dbReference type="RefSeq" id="WP_104422452.1">
    <property type="nucleotide sequence ID" value="NZ_PTIY01000002.1"/>
</dbReference>
<keyword evidence="5" id="KW-0443">Lipid metabolism</keyword>
<keyword evidence="2" id="KW-0489">Methyltransferase</keyword>
<dbReference type="GO" id="GO:0008610">
    <property type="term" value="P:lipid biosynthetic process"/>
    <property type="evidence" value="ECO:0007669"/>
    <property type="project" value="InterPro"/>
</dbReference>
<evidence type="ECO:0000256" key="3">
    <source>
        <dbReference type="ARBA" id="ARBA00022679"/>
    </source>
</evidence>
<evidence type="ECO:0000256" key="4">
    <source>
        <dbReference type="ARBA" id="ARBA00022691"/>
    </source>
</evidence>
<dbReference type="Pfam" id="PF02353">
    <property type="entry name" value="CMAS"/>
    <property type="match status" value="1"/>
</dbReference>
<dbReference type="InterPro" id="IPR029063">
    <property type="entry name" value="SAM-dependent_MTases_sf"/>
</dbReference>